<evidence type="ECO:0000256" key="1">
    <source>
        <dbReference type="SAM" id="MobiDB-lite"/>
    </source>
</evidence>
<feature type="non-terminal residue" evidence="2">
    <location>
        <position position="125"/>
    </location>
</feature>
<dbReference type="EMBL" id="CADCVG010000041">
    <property type="protein sequence ID" value="CAA9450991.1"/>
    <property type="molecule type" value="Genomic_DNA"/>
</dbReference>
<feature type="compositionally biased region" description="Basic and acidic residues" evidence="1">
    <location>
        <begin position="60"/>
        <end position="73"/>
    </location>
</feature>
<accession>A0A6J4QXU1</accession>
<feature type="compositionally biased region" description="Gly residues" evidence="1">
    <location>
        <begin position="74"/>
        <end position="86"/>
    </location>
</feature>
<evidence type="ECO:0000313" key="2">
    <source>
        <dbReference type="EMBL" id="CAA9450991.1"/>
    </source>
</evidence>
<feature type="compositionally biased region" description="Basic residues" evidence="1">
    <location>
        <begin position="97"/>
        <end position="108"/>
    </location>
</feature>
<gene>
    <name evidence="2" type="ORF">AVDCRST_MAG14-927</name>
</gene>
<reference evidence="2" key="1">
    <citation type="submission" date="2020-02" db="EMBL/GenBank/DDBJ databases">
        <authorList>
            <person name="Meier V. D."/>
        </authorList>
    </citation>
    <scope>NUCLEOTIDE SEQUENCE</scope>
    <source>
        <strain evidence="2">AVDCRST_MAG14</strain>
    </source>
</reference>
<feature type="compositionally biased region" description="Basic residues" evidence="1">
    <location>
        <begin position="44"/>
        <end position="57"/>
    </location>
</feature>
<feature type="non-terminal residue" evidence="2">
    <location>
        <position position="1"/>
    </location>
</feature>
<sequence length="125" mass="13840">ERTAVSRRGDGGGYGGIYSWRQGREGYRNLCPRRRPGHEAPALRRARRTGRLRRRGVHLLARDPLMRGHDRGEAGGVPAGEPGGRVPGRAEGPLRERARRGHPARRRRDTSARGQRELGVGQGLV</sequence>
<protein>
    <submittedName>
        <fullName evidence="2">Uncharacterized protein</fullName>
    </submittedName>
</protein>
<proteinExistence type="predicted"/>
<feature type="region of interest" description="Disordered" evidence="1">
    <location>
        <begin position="29"/>
        <end position="125"/>
    </location>
</feature>
<name>A0A6J4QXU1_9ACTN</name>
<organism evidence="2">
    <name type="scientific">uncultured Rubrobacteraceae bacterium</name>
    <dbReference type="NCBI Taxonomy" id="349277"/>
    <lineage>
        <taxon>Bacteria</taxon>
        <taxon>Bacillati</taxon>
        <taxon>Actinomycetota</taxon>
        <taxon>Rubrobacteria</taxon>
        <taxon>Rubrobacterales</taxon>
        <taxon>Rubrobacteraceae</taxon>
        <taxon>environmental samples</taxon>
    </lineage>
</organism>
<dbReference type="AlphaFoldDB" id="A0A6J4QXU1"/>